<dbReference type="GO" id="GO:0015297">
    <property type="term" value="F:antiporter activity"/>
    <property type="evidence" value="ECO:0007669"/>
    <property type="project" value="InterPro"/>
</dbReference>
<feature type="transmembrane region" description="Helical" evidence="5">
    <location>
        <begin position="58"/>
        <end position="76"/>
    </location>
</feature>
<evidence type="ECO:0000313" key="8">
    <source>
        <dbReference type="Proteomes" id="UP000886689"/>
    </source>
</evidence>
<evidence type="ECO:0000313" key="7">
    <source>
        <dbReference type="EMBL" id="MBK8523483.1"/>
    </source>
</evidence>
<feature type="transmembrane region" description="Helical" evidence="5">
    <location>
        <begin position="176"/>
        <end position="200"/>
    </location>
</feature>
<evidence type="ECO:0000256" key="3">
    <source>
        <dbReference type="ARBA" id="ARBA00022989"/>
    </source>
</evidence>
<feature type="transmembrane region" description="Helical" evidence="5">
    <location>
        <begin position="352"/>
        <end position="370"/>
    </location>
</feature>
<feature type="domain" description="Cation/H+ exchanger transmembrane" evidence="6">
    <location>
        <begin position="43"/>
        <end position="370"/>
    </location>
</feature>
<keyword evidence="3 5" id="KW-1133">Transmembrane helix</keyword>
<feature type="transmembrane region" description="Helical" evidence="5">
    <location>
        <begin position="263"/>
        <end position="280"/>
    </location>
</feature>
<comment type="caution">
    <text evidence="7">The sequence shown here is derived from an EMBL/GenBank/DDBJ whole genome shotgun (WGS) entry which is preliminary data.</text>
</comment>
<keyword evidence="4 5" id="KW-0472">Membrane</keyword>
<evidence type="ECO:0000259" key="6">
    <source>
        <dbReference type="Pfam" id="PF00999"/>
    </source>
</evidence>
<feature type="transmembrane region" description="Helical" evidence="5">
    <location>
        <begin position="242"/>
        <end position="257"/>
    </location>
</feature>
<accession>A0A9D7PQX4</accession>
<dbReference type="AlphaFoldDB" id="A0A9D7PQX4"/>
<dbReference type="GO" id="GO:1902600">
    <property type="term" value="P:proton transmembrane transport"/>
    <property type="evidence" value="ECO:0007669"/>
    <property type="project" value="InterPro"/>
</dbReference>
<dbReference type="Gene3D" id="1.20.1530.20">
    <property type="match status" value="1"/>
</dbReference>
<evidence type="ECO:0000256" key="1">
    <source>
        <dbReference type="ARBA" id="ARBA00004141"/>
    </source>
</evidence>
<feature type="transmembrane region" description="Helical" evidence="5">
    <location>
        <begin position="292"/>
        <end position="311"/>
    </location>
</feature>
<feature type="transmembrane region" description="Helical" evidence="5">
    <location>
        <begin position="212"/>
        <end position="235"/>
    </location>
</feature>
<evidence type="ECO:0000256" key="5">
    <source>
        <dbReference type="SAM" id="Phobius"/>
    </source>
</evidence>
<dbReference type="InterPro" id="IPR006153">
    <property type="entry name" value="Cation/H_exchanger_TM"/>
</dbReference>
<dbReference type="GO" id="GO:0016020">
    <property type="term" value="C:membrane"/>
    <property type="evidence" value="ECO:0007669"/>
    <property type="project" value="UniProtKB-SubCell"/>
</dbReference>
<dbReference type="Proteomes" id="UP000886689">
    <property type="component" value="Unassembled WGS sequence"/>
</dbReference>
<evidence type="ECO:0000256" key="2">
    <source>
        <dbReference type="ARBA" id="ARBA00022692"/>
    </source>
</evidence>
<feature type="transmembrane region" description="Helical" evidence="5">
    <location>
        <begin position="32"/>
        <end position="51"/>
    </location>
</feature>
<gene>
    <name evidence="7" type="ORF">IPL58_04740</name>
</gene>
<proteinExistence type="predicted"/>
<feature type="transmembrane region" description="Helical" evidence="5">
    <location>
        <begin position="143"/>
        <end position="164"/>
    </location>
</feature>
<keyword evidence="2 5" id="KW-0812">Transmembrane</keyword>
<dbReference type="Pfam" id="PF00999">
    <property type="entry name" value="Na_H_Exchanger"/>
    <property type="match status" value="1"/>
</dbReference>
<feature type="transmembrane region" description="Helical" evidence="5">
    <location>
        <begin position="317"/>
        <end position="340"/>
    </location>
</feature>
<dbReference type="InterPro" id="IPR038770">
    <property type="entry name" value="Na+/solute_symporter_sf"/>
</dbReference>
<dbReference type="EMBL" id="JADJUC010000003">
    <property type="protein sequence ID" value="MBK8523483.1"/>
    <property type="molecule type" value="Genomic_DNA"/>
</dbReference>
<sequence length="426" mass="45970">MGELLGLPRQWWEAAQERLFFLPPFPEQADSLALFSLLLVVGLLIGEWLNARFHWPKLIGYVLAGTIFGPSLLGWISIEALAQARPIADAALGLLLLEAGRRLDLRWLASNPAVRRSTAADIVLSFFVIYLFASLAVGMEPAWAAATAAVTMASAPAVVLLTVEESKAQGQVTERVILHTSISSAAAFVLFAMVLGVVHAEYSDDWLNAVVHPLWVVVGAVLIAWGVSRFALLVARRLPKRSLAQVFILVASALFAVGLARMLAVPVFLTLFLMGALLAFRDEHQTLRYTELPEGHWLLAIILFVVIGASLPWHEFTWLTGLQALGLLLARALAKIGALFWSGNDLPSKKRLLVGVGIQPLSATAVFMAYELASLYPEVGRSALLLPLFAAAIMEIAGPALCRLALVKAGETEHGEHGEKTKGGIG</sequence>
<comment type="subcellular location">
    <subcellularLocation>
        <location evidence="1">Membrane</location>
        <topology evidence="1">Multi-pass membrane protein</topology>
    </subcellularLocation>
</comment>
<organism evidence="7 8">
    <name type="scientific">Candidatus Proximibacter danicus</name>
    <dbReference type="NCBI Taxonomy" id="2954365"/>
    <lineage>
        <taxon>Bacteria</taxon>
        <taxon>Pseudomonadati</taxon>
        <taxon>Pseudomonadota</taxon>
        <taxon>Betaproteobacteria</taxon>
        <taxon>Candidatus Proximibacter</taxon>
    </lineage>
</organism>
<dbReference type="PANTHER" id="PTHR43021:SF2">
    <property type="entry name" value="CATION_H+ EXCHANGER DOMAIN-CONTAINING PROTEIN"/>
    <property type="match status" value="1"/>
</dbReference>
<reference evidence="7" key="1">
    <citation type="submission" date="2020-10" db="EMBL/GenBank/DDBJ databases">
        <title>Connecting structure to function with the recovery of over 1000 high-quality activated sludge metagenome-assembled genomes encoding full-length rRNA genes using long-read sequencing.</title>
        <authorList>
            <person name="Singleton C.M."/>
            <person name="Petriglieri F."/>
            <person name="Kristensen J.M."/>
            <person name="Kirkegaard R.H."/>
            <person name="Michaelsen T.Y."/>
            <person name="Andersen M.H."/>
            <person name="Karst S.M."/>
            <person name="Dueholm M.S."/>
            <person name="Nielsen P.H."/>
            <person name="Albertsen M."/>
        </authorList>
    </citation>
    <scope>NUCLEOTIDE SEQUENCE</scope>
    <source>
        <strain evidence="7">Hirt_18-Q3-R61-65_BATAC.395</strain>
    </source>
</reference>
<evidence type="ECO:0000256" key="4">
    <source>
        <dbReference type="ARBA" id="ARBA00023136"/>
    </source>
</evidence>
<dbReference type="PANTHER" id="PTHR43021">
    <property type="entry name" value="NA(+)/H(+) ANTIPORTER-RELATED"/>
    <property type="match status" value="1"/>
</dbReference>
<name>A0A9D7PQX4_9PROT</name>
<protein>
    <submittedName>
        <fullName evidence="7">Cation:proton antiporter</fullName>
    </submittedName>
</protein>
<feature type="transmembrane region" description="Helical" evidence="5">
    <location>
        <begin position="382"/>
        <end position="406"/>
    </location>
</feature>